<reference evidence="3" key="1">
    <citation type="submission" date="2018-01" db="EMBL/GenBank/DDBJ databases">
        <title>Raltonia solanacearum P824 infects blueberry.</title>
        <authorList>
            <person name="Bocsanczy A.M."/>
            <person name="Norman D.J."/>
        </authorList>
    </citation>
    <scope>NUCLEOTIDE SEQUENCE [LARGE SCALE GENOMIC DNA]</scope>
    <source>
        <strain evidence="3">P824</strain>
    </source>
</reference>
<evidence type="ECO:0000313" key="3">
    <source>
        <dbReference type="Proteomes" id="UP000262427"/>
    </source>
</evidence>
<proteinExistence type="predicted"/>
<sequence length="79" mass="8488">MSDNKTVTIFVNTIEHVVPHQKISYATLIAMAFPGATGTNYIVKYYKGDSDNLTGTLAPGGEVMVKDGMDFRITGTGES</sequence>
<evidence type="ECO:0000259" key="1">
    <source>
        <dbReference type="Pfam" id="PF14452"/>
    </source>
</evidence>
<feature type="domain" description="Multi-ubiquitin" evidence="1">
    <location>
        <begin position="7"/>
        <end position="76"/>
    </location>
</feature>
<accession>A0AA86M223</accession>
<gene>
    <name evidence="2" type="ORF">RSP824_12875</name>
</gene>
<dbReference type="AlphaFoldDB" id="A0AA86M223"/>
<dbReference type="InterPro" id="IPR027802">
    <property type="entry name" value="Multi-ubiquitin_dom"/>
</dbReference>
<protein>
    <recommendedName>
        <fullName evidence="1">Multi-ubiquitin domain-containing protein</fullName>
    </recommendedName>
</protein>
<evidence type="ECO:0000313" key="2">
    <source>
        <dbReference type="EMBL" id="AYA47299.1"/>
    </source>
</evidence>
<organism evidence="2 3">
    <name type="scientific">Ralstonia solanacearum</name>
    <name type="common">Pseudomonas solanacearum</name>
    <dbReference type="NCBI Taxonomy" id="305"/>
    <lineage>
        <taxon>Bacteria</taxon>
        <taxon>Pseudomonadati</taxon>
        <taxon>Pseudomonadota</taxon>
        <taxon>Betaproteobacteria</taxon>
        <taxon>Burkholderiales</taxon>
        <taxon>Burkholderiaceae</taxon>
        <taxon>Ralstonia</taxon>
        <taxon>Ralstonia solanacearum species complex</taxon>
    </lineage>
</organism>
<dbReference type="EMBL" id="CP025741">
    <property type="protein sequence ID" value="AYA47299.1"/>
    <property type="molecule type" value="Genomic_DNA"/>
</dbReference>
<dbReference type="Proteomes" id="UP000262427">
    <property type="component" value="Chromosome CM"/>
</dbReference>
<dbReference type="Pfam" id="PF14452">
    <property type="entry name" value="Multi_ubiq"/>
    <property type="match status" value="1"/>
</dbReference>
<name>A0AA86M223_RALSL</name>